<gene>
    <name evidence="1" type="ORF">A8926_0634</name>
</gene>
<sequence>MATKQRRPADSEVTATTGREAMTVNLPGMSAEFHKPDHYIPTRDDLAGAVNTVRENLPSPQMMAFYGGLGALAALSVIEWPVAAVIGVGTAITQRAGAGAREGKSGSSS</sequence>
<name>A0A2N3XR18_SACSN</name>
<accession>A0A2N3XR18</accession>
<reference evidence="1" key="1">
    <citation type="submission" date="2017-12" db="EMBL/GenBank/DDBJ databases">
        <title>Sequencing the genomes of 1000 Actinobacteria strains.</title>
        <authorList>
            <person name="Klenk H.-P."/>
        </authorList>
    </citation>
    <scope>NUCLEOTIDE SEQUENCE [LARGE SCALE GENOMIC DNA]</scope>
    <source>
        <strain evidence="1">DSM 44228</strain>
    </source>
</reference>
<dbReference type="RefSeq" id="WP_044575885.1">
    <property type="nucleotide sequence ID" value="NZ_CP061007.1"/>
</dbReference>
<comment type="caution">
    <text evidence="1">The sequence shown here is derived from an EMBL/GenBank/DDBJ whole genome shotgun (WGS) entry which is preliminary data.</text>
</comment>
<dbReference type="EMBL" id="PJNB01000001">
    <property type="protein sequence ID" value="PKW13127.1"/>
    <property type="molecule type" value="Genomic_DNA"/>
</dbReference>
<evidence type="ECO:0000313" key="2">
    <source>
        <dbReference type="Proteomes" id="UP000233786"/>
    </source>
</evidence>
<dbReference type="STRING" id="994479.GCA_000194155_05875"/>
<organism evidence="1 2">
    <name type="scientific">Saccharopolyspora spinosa</name>
    <dbReference type="NCBI Taxonomy" id="60894"/>
    <lineage>
        <taxon>Bacteria</taxon>
        <taxon>Bacillati</taxon>
        <taxon>Actinomycetota</taxon>
        <taxon>Actinomycetes</taxon>
        <taxon>Pseudonocardiales</taxon>
        <taxon>Pseudonocardiaceae</taxon>
        <taxon>Saccharopolyspora</taxon>
    </lineage>
</organism>
<dbReference type="Proteomes" id="UP000233786">
    <property type="component" value="Unassembled WGS sequence"/>
</dbReference>
<keyword evidence="2" id="KW-1185">Reference proteome</keyword>
<proteinExistence type="predicted"/>
<dbReference type="AlphaFoldDB" id="A0A2N3XR18"/>
<protein>
    <submittedName>
        <fullName evidence="1">Uncharacterized protein</fullName>
    </submittedName>
</protein>
<evidence type="ECO:0000313" key="1">
    <source>
        <dbReference type="EMBL" id="PKW13127.1"/>
    </source>
</evidence>
<dbReference type="OrthoDB" id="3831210at2"/>